<sequence length="141" mass="16136">MIIEKSKAKDVLLVDDSNLIQVSLKEILQMEGYSVELASSVDEAIAAIKRKNGEFHLIILDVHLPNKDGFYLVELLRKDEEFKNYKNVPIMMLTSDATMVTVKKAIEKGVNDYLNKPFKTSEILKRVEKLILDKKKQIIKS</sequence>
<keyword evidence="3" id="KW-0902">Two-component regulatory system</keyword>
<dbReference type="EMBL" id="CAKP01000109">
    <property type="protein sequence ID" value="CCJ34151.1"/>
    <property type="molecule type" value="Genomic_DNA"/>
</dbReference>
<dbReference type="GO" id="GO:0000160">
    <property type="term" value="P:phosphorelay signal transduction system"/>
    <property type="evidence" value="ECO:0007669"/>
    <property type="project" value="UniProtKB-KW"/>
</dbReference>
<protein>
    <recommendedName>
        <fullName evidence="1">Stage 0 sporulation protein A homolog</fullName>
    </recommendedName>
</protein>
<dbReference type="RefSeq" id="WP_008909407.1">
    <property type="nucleotide sequence ID" value="NZ_CAKP01000109.1"/>
</dbReference>
<name>I7LHM8_9CLOT</name>
<comment type="function">
    <text evidence="4">May play the central regulatory role in sporulation. It may be an element of the effector pathway responsible for the activation of sporulation genes in response to nutritional stress. Spo0A may act in concert with spo0H (a sigma factor) to control the expression of some genes that are critical to the sporulation process.</text>
</comment>
<dbReference type="InterPro" id="IPR001789">
    <property type="entry name" value="Sig_transdc_resp-reg_receiver"/>
</dbReference>
<feature type="modified residue" description="4-aspartylphosphate" evidence="5">
    <location>
        <position position="61"/>
    </location>
</feature>
<dbReference type="InterPro" id="IPR050595">
    <property type="entry name" value="Bact_response_regulator"/>
</dbReference>
<evidence type="ECO:0000256" key="2">
    <source>
        <dbReference type="ARBA" id="ARBA00022553"/>
    </source>
</evidence>
<evidence type="ECO:0000256" key="1">
    <source>
        <dbReference type="ARBA" id="ARBA00018672"/>
    </source>
</evidence>
<dbReference type="PANTHER" id="PTHR44591:SF14">
    <property type="entry name" value="PROTEIN PILG"/>
    <property type="match status" value="1"/>
</dbReference>
<proteinExistence type="predicted"/>
<comment type="caution">
    <text evidence="7">The sequence shown here is derived from an EMBL/GenBank/DDBJ whole genome shotgun (WGS) entry which is preliminary data.</text>
</comment>
<dbReference type="Pfam" id="PF00072">
    <property type="entry name" value="Response_reg"/>
    <property type="match status" value="1"/>
</dbReference>
<feature type="domain" description="Response regulatory" evidence="6">
    <location>
        <begin position="10"/>
        <end position="131"/>
    </location>
</feature>
<dbReference type="CDD" id="cd00156">
    <property type="entry name" value="REC"/>
    <property type="match status" value="1"/>
</dbReference>
<dbReference type="Proteomes" id="UP000007652">
    <property type="component" value="Unassembled WGS sequence"/>
</dbReference>
<dbReference type="PANTHER" id="PTHR44591">
    <property type="entry name" value="STRESS RESPONSE REGULATOR PROTEIN 1"/>
    <property type="match status" value="1"/>
</dbReference>
<evidence type="ECO:0000259" key="6">
    <source>
        <dbReference type="PROSITE" id="PS50110"/>
    </source>
</evidence>
<dbReference type="Gene3D" id="3.40.50.2300">
    <property type="match status" value="1"/>
</dbReference>
<dbReference type="OrthoDB" id="9808843at2"/>
<dbReference type="STRING" id="857293.CAAU_2067"/>
<reference evidence="7 8" key="1">
    <citation type="journal article" date="2011" name="J. Bacteriol.">
        <title>Draft genome sequence of Caloramator australicus strain RC3T, a thermoanaerobe from the Great Artesian Basin of Australia.</title>
        <authorList>
            <person name="Ogg C.D."/>
            <person name="Patel B.K.C."/>
        </authorList>
    </citation>
    <scope>NUCLEOTIDE SEQUENCE [LARGE SCALE GENOMIC DNA]</scope>
    <source>
        <strain evidence="7 8">RC3</strain>
    </source>
</reference>
<dbReference type="eggNOG" id="COG3706">
    <property type="taxonomic scope" value="Bacteria"/>
</dbReference>
<evidence type="ECO:0000256" key="5">
    <source>
        <dbReference type="PROSITE-ProRule" id="PRU00169"/>
    </source>
</evidence>
<evidence type="ECO:0000313" key="7">
    <source>
        <dbReference type="EMBL" id="CCJ34151.1"/>
    </source>
</evidence>
<keyword evidence="2 5" id="KW-0597">Phosphoprotein</keyword>
<dbReference type="SMART" id="SM00448">
    <property type="entry name" value="REC"/>
    <property type="match status" value="1"/>
</dbReference>
<dbReference type="AlphaFoldDB" id="I7LHM8"/>
<dbReference type="SUPFAM" id="SSF52172">
    <property type="entry name" value="CheY-like"/>
    <property type="match status" value="1"/>
</dbReference>
<dbReference type="InterPro" id="IPR011006">
    <property type="entry name" value="CheY-like_superfamily"/>
</dbReference>
<evidence type="ECO:0000256" key="3">
    <source>
        <dbReference type="ARBA" id="ARBA00023012"/>
    </source>
</evidence>
<accession>I7LHM8</accession>
<evidence type="ECO:0000313" key="8">
    <source>
        <dbReference type="Proteomes" id="UP000007652"/>
    </source>
</evidence>
<dbReference type="PROSITE" id="PS50110">
    <property type="entry name" value="RESPONSE_REGULATORY"/>
    <property type="match status" value="1"/>
</dbReference>
<gene>
    <name evidence="7" type="ORF">CAAU_2067</name>
</gene>
<keyword evidence="8" id="KW-1185">Reference proteome</keyword>
<evidence type="ECO:0000256" key="4">
    <source>
        <dbReference type="ARBA" id="ARBA00024867"/>
    </source>
</evidence>
<organism evidence="7 8">
    <name type="scientific">Caloramator australicus RC3</name>
    <dbReference type="NCBI Taxonomy" id="857293"/>
    <lineage>
        <taxon>Bacteria</taxon>
        <taxon>Bacillati</taxon>
        <taxon>Bacillota</taxon>
        <taxon>Clostridia</taxon>
        <taxon>Eubacteriales</taxon>
        <taxon>Clostridiaceae</taxon>
        <taxon>Caloramator</taxon>
    </lineage>
</organism>